<comment type="caution">
    <text evidence="1">The sequence shown here is derived from an EMBL/GenBank/DDBJ whole genome shotgun (WGS) entry which is preliminary data.</text>
</comment>
<reference evidence="1 2" key="1">
    <citation type="submission" date="2020-12" db="EMBL/GenBank/DDBJ databases">
        <title>Comparative genome analysis of fungal antagonists Marinomonas ostreistagni 398 and M. spartinae 468.</title>
        <authorList>
            <person name="Fields J.L."/>
            <person name="Mavrodi O.V."/>
            <person name="Biber P.D."/>
            <person name="Indest K.J."/>
            <person name="Mavrodi D.V."/>
        </authorList>
    </citation>
    <scope>NUCLEOTIDE SEQUENCE [LARGE SCALE GENOMIC DNA]</scope>
    <source>
        <strain evidence="1 2">USM7</strain>
    </source>
</reference>
<accession>A0ABS0ZAQ0</accession>
<evidence type="ECO:0000313" key="1">
    <source>
        <dbReference type="EMBL" id="MBJ7550729.1"/>
    </source>
</evidence>
<sequence>MPASYSSVENDTVDYIVWKHYGTQSARVVERVFDANPHLARQPLVLPAGVVINLPDLDLTTTTQGVRLWT</sequence>
<dbReference type="EMBL" id="JAEMUH010000007">
    <property type="protein sequence ID" value="MBJ7550729.1"/>
    <property type="molecule type" value="Genomic_DNA"/>
</dbReference>
<gene>
    <name evidence="1" type="ORF">JHD44_08550</name>
</gene>
<dbReference type="Proteomes" id="UP000598488">
    <property type="component" value="Unassembled WGS sequence"/>
</dbReference>
<dbReference type="RefSeq" id="WP_199462343.1">
    <property type="nucleotide sequence ID" value="NZ_JAEMUH010000007.1"/>
</dbReference>
<name>A0ABS0ZAQ0_9GAMM</name>
<organism evidence="1 2">
    <name type="scientific">Marinomonas ostreistagni</name>
    <dbReference type="NCBI Taxonomy" id="359209"/>
    <lineage>
        <taxon>Bacteria</taxon>
        <taxon>Pseudomonadati</taxon>
        <taxon>Pseudomonadota</taxon>
        <taxon>Gammaproteobacteria</taxon>
        <taxon>Oceanospirillales</taxon>
        <taxon>Oceanospirillaceae</taxon>
        <taxon>Marinomonas</taxon>
    </lineage>
</organism>
<keyword evidence="2" id="KW-1185">Reference proteome</keyword>
<proteinExistence type="predicted"/>
<dbReference type="InterPro" id="IPR008861">
    <property type="entry name" value="GpX-like"/>
</dbReference>
<protein>
    <submittedName>
        <fullName evidence="1">Tail protein X</fullName>
    </submittedName>
</protein>
<dbReference type="Pfam" id="PF05489">
    <property type="entry name" value="Phage_tail_X"/>
    <property type="match status" value="1"/>
</dbReference>
<evidence type="ECO:0000313" key="2">
    <source>
        <dbReference type="Proteomes" id="UP000598488"/>
    </source>
</evidence>